<dbReference type="GO" id="GO:0008270">
    <property type="term" value="F:zinc ion binding"/>
    <property type="evidence" value="ECO:0007669"/>
    <property type="project" value="InterPro"/>
</dbReference>
<dbReference type="InterPro" id="IPR009349">
    <property type="entry name" value="TRIP4/RQT4_C2HC5_Znf"/>
</dbReference>
<dbReference type="GO" id="GO:0045893">
    <property type="term" value="P:positive regulation of DNA-templated transcription"/>
    <property type="evidence" value="ECO:0007669"/>
    <property type="project" value="TreeGrafter"/>
</dbReference>
<dbReference type="GO" id="GO:0005634">
    <property type="term" value="C:nucleus"/>
    <property type="evidence" value="ECO:0007669"/>
    <property type="project" value="InterPro"/>
</dbReference>
<proteinExistence type="predicted"/>
<evidence type="ECO:0000313" key="3">
    <source>
        <dbReference type="Proteomes" id="UP000499080"/>
    </source>
</evidence>
<dbReference type="Proteomes" id="UP000499080">
    <property type="component" value="Unassembled WGS sequence"/>
</dbReference>
<organism evidence="2 3">
    <name type="scientific">Araneus ventricosus</name>
    <name type="common">Orbweaver spider</name>
    <name type="synonym">Epeira ventricosa</name>
    <dbReference type="NCBI Taxonomy" id="182803"/>
    <lineage>
        <taxon>Eukaryota</taxon>
        <taxon>Metazoa</taxon>
        <taxon>Ecdysozoa</taxon>
        <taxon>Arthropoda</taxon>
        <taxon>Chelicerata</taxon>
        <taxon>Arachnida</taxon>
        <taxon>Araneae</taxon>
        <taxon>Araneomorphae</taxon>
        <taxon>Entelegynae</taxon>
        <taxon>Araneoidea</taxon>
        <taxon>Araneidae</taxon>
        <taxon>Araneus</taxon>
    </lineage>
</organism>
<protein>
    <submittedName>
        <fullName evidence="2">Activating signal cointegrator 1</fullName>
    </submittedName>
</protein>
<dbReference type="Pfam" id="PF06221">
    <property type="entry name" value="zf-C2HC5"/>
    <property type="match status" value="1"/>
</dbReference>
<accession>A0A4Y2GPA7</accession>
<gene>
    <name evidence="2" type="primary">Trip4_1</name>
    <name evidence="2" type="ORF">AVEN_227796_1</name>
</gene>
<dbReference type="OrthoDB" id="338816at2759"/>
<comment type="caution">
    <text evidence="2">The sequence shown here is derived from an EMBL/GenBank/DDBJ whole genome shotgun (WGS) entry which is preliminary data.</text>
</comment>
<dbReference type="PANTHER" id="PTHR12963">
    <property type="entry name" value="THYROID RECEPTOR INTERACTING PROTEIN RELATED"/>
    <property type="match status" value="1"/>
</dbReference>
<reference evidence="2 3" key="1">
    <citation type="journal article" date="2019" name="Sci. Rep.">
        <title>Orb-weaving spider Araneus ventricosus genome elucidates the spidroin gene catalogue.</title>
        <authorList>
            <person name="Kono N."/>
            <person name="Nakamura H."/>
            <person name="Ohtoshi R."/>
            <person name="Moran D.A.P."/>
            <person name="Shinohara A."/>
            <person name="Yoshida Y."/>
            <person name="Fujiwara M."/>
            <person name="Mori M."/>
            <person name="Tomita M."/>
            <person name="Arakawa K."/>
        </authorList>
    </citation>
    <scope>NUCLEOTIDE SEQUENCE [LARGE SCALE GENOMIC DNA]</scope>
</reference>
<dbReference type="AlphaFoldDB" id="A0A4Y2GPA7"/>
<sequence length="113" mass="12654">MGANSSWVVVNTYQYIMRKSGKHGSKFLPLNPVDIAKEKILLPGRRPCTCEATKHALINNCLECGRIVCEQEGSGLCFTCGSLVCTPKEQAIILAAQNWSKIFNKFMNQQFER</sequence>
<evidence type="ECO:0000313" key="2">
    <source>
        <dbReference type="EMBL" id="GBM54625.1"/>
    </source>
</evidence>
<keyword evidence="3" id="KW-1185">Reference proteome</keyword>
<feature type="domain" description="TRIP4/RQT4 C2HC5-type zinc finger" evidence="1">
    <location>
        <begin position="45"/>
        <end position="91"/>
    </location>
</feature>
<dbReference type="PANTHER" id="PTHR12963:SF4">
    <property type="entry name" value="ACTIVATING SIGNAL COINTEGRATOR 1"/>
    <property type="match status" value="1"/>
</dbReference>
<dbReference type="GO" id="GO:0072344">
    <property type="term" value="P:rescue of stalled ribosome"/>
    <property type="evidence" value="ECO:0007669"/>
    <property type="project" value="InterPro"/>
</dbReference>
<dbReference type="GO" id="GO:0180022">
    <property type="term" value="C:RQC-trigger complex"/>
    <property type="evidence" value="ECO:0007669"/>
    <property type="project" value="InterPro"/>
</dbReference>
<dbReference type="InterPro" id="IPR039128">
    <property type="entry name" value="TRIP4-like"/>
</dbReference>
<name>A0A4Y2GPA7_ARAVE</name>
<dbReference type="EMBL" id="BGPR01001467">
    <property type="protein sequence ID" value="GBM54625.1"/>
    <property type="molecule type" value="Genomic_DNA"/>
</dbReference>
<evidence type="ECO:0000259" key="1">
    <source>
        <dbReference type="Pfam" id="PF06221"/>
    </source>
</evidence>